<dbReference type="InterPro" id="IPR000504">
    <property type="entry name" value="RRM_dom"/>
</dbReference>
<evidence type="ECO:0000256" key="5">
    <source>
        <dbReference type="PROSITE-ProRule" id="PRU00176"/>
    </source>
</evidence>
<dbReference type="Gene3D" id="2.30.30.140">
    <property type="match status" value="3"/>
</dbReference>
<keyword evidence="1" id="KW-0479">Metal-binding</keyword>
<feature type="domain" description="Tudor" evidence="8">
    <location>
        <begin position="830"/>
        <end position="888"/>
    </location>
</feature>
<dbReference type="Gene3D" id="6.10.140.2220">
    <property type="match status" value="1"/>
</dbReference>
<dbReference type="Pfam" id="PF01753">
    <property type="entry name" value="zf-MYND"/>
    <property type="match status" value="1"/>
</dbReference>
<evidence type="ECO:0000259" key="7">
    <source>
        <dbReference type="PROSITE" id="PS50102"/>
    </source>
</evidence>
<feature type="region of interest" description="Disordered" evidence="6">
    <location>
        <begin position="497"/>
        <end position="544"/>
    </location>
</feature>
<feature type="region of interest" description="Disordered" evidence="6">
    <location>
        <begin position="151"/>
        <end position="192"/>
    </location>
</feature>
<evidence type="ECO:0000313" key="10">
    <source>
        <dbReference type="EMBL" id="CAK8690260.1"/>
    </source>
</evidence>
<feature type="domain" description="MYND-type" evidence="9">
    <location>
        <begin position="204"/>
        <end position="240"/>
    </location>
</feature>
<proteinExistence type="predicted"/>
<evidence type="ECO:0008006" key="12">
    <source>
        <dbReference type="Google" id="ProtNLM"/>
    </source>
</evidence>
<dbReference type="EMBL" id="CAWYQH010000114">
    <property type="protein sequence ID" value="CAK8690260.1"/>
    <property type="molecule type" value="Genomic_DNA"/>
</dbReference>
<dbReference type="SMART" id="SM00360">
    <property type="entry name" value="RRM"/>
    <property type="match status" value="1"/>
</dbReference>
<keyword evidence="3" id="KW-0862">Zinc</keyword>
<dbReference type="SUPFAM" id="SSF63748">
    <property type="entry name" value="Tudor/PWWP/MBT"/>
    <property type="match status" value="3"/>
</dbReference>
<feature type="compositionally biased region" description="Low complexity" evidence="6">
    <location>
        <begin position="163"/>
        <end position="173"/>
    </location>
</feature>
<reference evidence="10 11" key="1">
    <citation type="submission" date="2024-02" db="EMBL/GenBank/DDBJ databases">
        <authorList>
            <person name="Daric V."/>
            <person name="Darras S."/>
        </authorList>
    </citation>
    <scope>NUCLEOTIDE SEQUENCE [LARGE SCALE GENOMIC DNA]</scope>
</reference>
<evidence type="ECO:0000259" key="8">
    <source>
        <dbReference type="PROSITE" id="PS50304"/>
    </source>
</evidence>
<dbReference type="Pfam" id="PF00076">
    <property type="entry name" value="RRM_1"/>
    <property type="match status" value="1"/>
</dbReference>
<dbReference type="InterPro" id="IPR012677">
    <property type="entry name" value="Nucleotide-bd_a/b_plait_sf"/>
</dbReference>
<dbReference type="InterPro" id="IPR035437">
    <property type="entry name" value="SNase_OB-fold_sf"/>
</dbReference>
<dbReference type="InterPro" id="IPR002999">
    <property type="entry name" value="Tudor"/>
</dbReference>
<keyword evidence="11" id="KW-1185">Reference proteome</keyword>
<dbReference type="SUPFAM" id="SSF54928">
    <property type="entry name" value="RNA-binding domain, RBD"/>
    <property type="match status" value="1"/>
</dbReference>
<evidence type="ECO:0000256" key="4">
    <source>
        <dbReference type="PROSITE-ProRule" id="PRU00134"/>
    </source>
</evidence>
<keyword evidence="5" id="KW-0694">RNA-binding</keyword>
<dbReference type="CDD" id="cd00590">
    <property type="entry name" value="RRM_SF"/>
    <property type="match status" value="1"/>
</dbReference>
<feature type="compositionally biased region" description="Low complexity" evidence="6">
    <location>
        <begin position="522"/>
        <end position="542"/>
    </location>
</feature>
<evidence type="ECO:0000256" key="2">
    <source>
        <dbReference type="ARBA" id="ARBA00022771"/>
    </source>
</evidence>
<dbReference type="SMART" id="SM00333">
    <property type="entry name" value="TUDOR"/>
    <property type="match status" value="3"/>
</dbReference>
<name>A0ABP0GER0_CLALP</name>
<accession>A0ABP0GER0</accession>
<comment type="caution">
    <text evidence="10">The sequence shown here is derived from an EMBL/GenBank/DDBJ whole genome shotgun (WGS) entry which is preliminary data.</text>
</comment>
<evidence type="ECO:0000256" key="1">
    <source>
        <dbReference type="ARBA" id="ARBA00022723"/>
    </source>
</evidence>
<feature type="domain" description="Tudor" evidence="8">
    <location>
        <begin position="625"/>
        <end position="683"/>
    </location>
</feature>
<dbReference type="Gene3D" id="3.30.70.330">
    <property type="match status" value="1"/>
</dbReference>
<gene>
    <name evidence="10" type="ORF">CVLEPA_LOCUS22891</name>
</gene>
<dbReference type="PANTHER" id="PTHR22948">
    <property type="entry name" value="TUDOR DOMAIN CONTAINING PROTEIN"/>
    <property type="match status" value="1"/>
</dbReference>
<evidence type="ECO:0000259" key="9">
    <source>
        <dbReference type="PROSITE" id="PS50865"/>
    </source>
</evidence>
<feature type="domain" description="Tudor" evidence="8">
    <location>
        <begin position="350"/>
        <end position="410"/>
    </location>
</feature>
<dbReference type="PROSITE" id="PS50304">
    <property type="entry name" value="TUDOR"/>
    <property type="match status" value="3"/>
</dbReference>
<dbReference type="Gene3D" id="2.40.50.90">
    <property type="match status" value="3"/>
</dbReference>
<organism evidence="10 11">
    <name type="scientific">Clavelina lepadiformis</name>
    <name type="common">Light-bulb sea squirt</name>
    <name type="synonym">Ascidia lepadiformis</name>
    <dbReference type="NCBI Taxonomy" id="159417"/>
    <lineage>
        <taxon>Eukaryota</taxon>
        <taxon>Metazoa</taxon>
        <taxon>Chordata</taxon>
        <taxon>Tunicata</taxon>
        <taxon>Ascidiacea</taxon>
        <taxon>Aplousobranchia</taxon>
        <taxon>Clavelinidae</taxon>
        <taxon>Clavelina</taxon>
    </lineage>
</organism>
<dbReference type="InterPro" id="IPR002893">
    <property type="entry name" value="Znf_MYND"/>
</dbReference>
<keyword evidence="2 4" id="KW-0863">Zinc-finger</keyword>
<dbReference type="PROSITE" id="PS01360">
    <property type="entry name" value="ZF_MYND_1"/>
    <property type="match status" value="1"/>
</dbReference>
<dbReference type="SUPFAM" id="SSF144232">
    <property type="entry name" value="HIT/MYND zinc finger-like"/>
    <property type="match status" value="1"/>
</dbReference>
<dbReference type="Proteomes" id="UP001642483">
    <property type="component" value="Unassembled WGS sequence"/>
</dbReference>
<protein>
    <recommendedName>
        <fullName evidence="12">Tudor domain-containing protein 1</fullName>
    </recommendedName>
</protein>
<dbReference type="Pfam" id="PF00567">
    <property type="entry name" value="TUDOR"/>
    <property type="match status" value="3"/>
</dbReference>
<feature type="domain" description="RRM" evidence="7">
    <location>
        <begin position="33"/>
        <end position="111"/>
    </location>
</feature>
<dbReference type="PROSITE" id="PS50102">
    <property type="entry name" value="RRM"/>
    <property type="match status" value="1"/>
</dbReference>
<evidence type="ECO:0000256" key="3">
    <source>
        <dbReference type="ARBA" id="ARBA00022833"/>
    </source>
</evidence>
<dbReference type="PANTHER" id="PTHR22948:SF29">
    <property type="entry name" value="FI02030P-RELATED"/>
    <property type="match status" value="1"/>
</dbReference>
<sequence length="957" mass="104982">MPSGCWDPQEEAFHNRKFNPSIGGHNDGAKSTFTLYVVGIPPELSNLALKNLFHSYGNVTSAKVLPPKSDDFEAKAGFVEFSTLREAESAIRNLNGSRIGKYTLKVSFARSKKKEKSEYMDLIQKLELGPLIDADLKCLIKKTDEEMEEAKLEVNGEGDGCRGSSSKSSQGSKSPEREPIPHFNNDQDVQKHEEKVSNAKLLPCDICSKLTSTACSSCSVVHYCSVSCQKKGWPAHKKICKKLKDKEKVGDEPSDDNKPLIYIDDAVCKKVADDLKSKSNPAALSQPNNKRDLLKPFVSICAVLELVVTDVDQKSCILLCQNVDSQQELDKMQKALNNFYVKAPAKSVTDAKVGDVCACVFAEDGLWYRAIVLQLNSKNQKARIEFVDYGNKQVVDLPNLKILEDEFRQHPAFMLKCKLAGCDVEGGWSDDVISFLGSVLPQSDFKIKATVVNFIDGVVIANVVSGVAALNEQLLENNLVKPSTDAKCKDMQSCRGGAKMKQTPAQVEPSCVKEKTEVATPDNNSSNLSDNDSKSSVNSSLSTAEITTTKKEENLAADAQVPTPRKIVLPSAIIPEASFSAVISHVDSPDYFFCQSVQENLVEVNKQLQNLTEFYSLPENKVVFFPFLGDICAALFPEDGCWYRAKILELGDDLVEVQYLDFGNSHKVSLEQVQPLPEKYQALPVQCFPAKLSNCFPLETGKWSEDATLLLKSCENTPLAASVDQASSSEDLVSLILQIDDSLTLNDHLVSSGLAAAHPPPLEEEEIPSVSSIIDKNPPLNDVIPIIVTSCSKPGTFSCHMISEEIAAFTGFSIKLNRQLAAGKNPTLSNPAHGSICAAFYKNDKSWYRASILSLDGDKVFVKYVDFGNTAWLSIKEICPLPLEYGSMPCQAIDCVLASTKPADDAGWKENFVTTVNTMLSQPLEAKFLCFQDDCYVCVIPEMTTLLIQEGAARMSF</sequence>
<dbReference type="InterPro" id="IPR035979">
    <property type="entry name" value="RBD_domain_sf"/>
</dbReference>
<dbReference type="PROSITE" id="PS50865">
    <property type="entry name" value="ZF_MYND_2"/>
    <property type="match status" value="1"/>
</dbReference>
<evidence type="ECO:0000313" key="11">
    <source>
        <dbReference type="Proteomes" id="UP001642483"/>
    </source>
</evidence>
<dbReference type="InterPro" id="IPR050621">
    <property type="entry name" value="Tudor_domain_containing"/>
</dbReference>
<evidence type="ECO:0000256" key="6">
    <source>
        <dbReference type="SAM" id="MobiDB-lite"/>
    </source>
</evidence>